<dbReference type="PANTHER" id="PTHR35698:SF2">
    <property type="entry name" value="DNA-BINDING PROTEIN RHL1"/>
    <property type="match status" value="1"/>
</dbReference>
<dbReference type="EMBL" id="CM001883">
    <property type="protein sequence ID" value="EOY09854.1"/>
    <property type="molecule type" value="Genomic_DNA"/>
</dbReference>
<evidence type="ECO:0000313" key="2">
    <source>
        <dbReference type="EMBL" id="EOY09854.1"/>
    </source>
</evidence>
<dbReference type="GO" id="GO:0042023">
    <property type="term" value="P:DNA endoreduplication"/>
    <property type="evidence" value="ECO:0007669"/>
    <property type="project" value="InterPro"/>
</dbReference>
<gene>
    <name evidence="2" type="ORF">TCM_025225</name>
</gene>
<feature type="compositionally biased region" description="Polar residues" evidence="1">
    <location>
        <begin position="313"/>
        <end position="325"/>
    </location>
</feature>
<dbReference type="InterPro" id="IPR038859">
    <property type="entry name" value="RHL1"/>
</dbReference>
<feature type="compositionally biased region" description="Basic and acidic residues" evidence="1">
    <location>
        <begin position="329"/>
        <end position="340"/>
    </location>
</feature>
<keyword evidence="3" id="KW-1185">Reference proteome</keyword>
<feature type="region of interest" description="Disordered" evidence="1">
    <location>
        <begin position="291"/>
        <end position="349"/>
    </location>
</feature>
<dbReference type="STRING" id="3641.A0A061F5P9"/>
<evidence type="ECO:0000313" key="3">
    <source>
        <dbReference type="Proteomes" id="UP000026915"/>
    </source>
</evidence>
<name>A0A061F5P9_THECC</name>
<dbReference type="PANTHER" id="PTHR35698">
    <property type="entry name" value="DNA-BINDING PROTEIN RHL1"/>
    <property type="match status" value="1"/>
</dbReference>
<sequence>MVRTSSSKKPPIAETPEATERKRLKKLALKNNLLSDTPATPKSYVPLSPSKLVMKHHGKDILRKSQRKNRFLFSFPGLLAPISGGKIGELKNLGSKNPILYLDFPQGQMKLFGTIVYPKNRYLTLLFSRGGKNVMCEDYFDNMIVFSDAWWIGKKDENPEEARLDFPKELCQGQQMEYDFKGGAGVESVNKQDTPRTEIKQVEIESLDNESGDALSDDDNDLTAKMEVTPTRHSARNAGKRFKFAEASSEDDPVRTLLQLQTISSASLVLKSDAAEDSQIPEQIQTSLTSVSKSRKISKSTVTVTKSKENSKANRGSLVQPTISTLFKKVGEKKGPRGSDKSSSTKVLGKKLQSNNYKRKIDQTEGSSKKGKVNEEKTTGKIVSLSILQSGNGSLAYKVSNGPGSLIDARIDAFGPFFLVVCDLTGSRVDLVLQWIIGSLLRGHGQIHSPKFLGPTIRGCWDCGHAAENDTSSCGLCIGTGIKRKKKESEDEEDIEEISSTSEDANGSDEDWTA</sequence>
<feature type="region of interest" description="Disordered" evidence="1">
    <location>
        <begin position="483"/>
        <end position="514"/>
    </location>
</feature>
<dbReference type="eggNOG" id="ENOG502QVIA">
    <property type="taxonomic scope" value="Eukaryota"/>
</dbReference>
<accession>A0A061F5P9</accession>
<dbReference type="FunCoup" id="A0A061F5P9">
    <property type="interactions" value="1658"/>
</dbReference>
<feature type="region of interest" description="Disordered" evidence="1">
    <location>
        <begin position="1"/>
        <end position="21"/>
    </location>
</feature>
<dbReference type="AlphaFoldDB" id="A0A061F5P9"/>
<proteinExistence type="predicted"/>
<evidence type="ECO:0000256" key="1">
    <source>
        <dbReference type="SAM" id="MobiDB-lite"/>
    </source>
</evidence>
<organism evidence="2 3">
    <name type="scientific">Theobroma cacao</name>
    <name type="common">Cacao</name>
    <name type="synonym">Cocoa</name>
    <dbReference type="NCBI Taxonomy" id="3641"/>
    <lineage>
        <taxon>Eukaryota</taxon>
        <taxon>Viridiplantae</taxon>
        <taxon>Streptophyta</taxon>
        <taxon>Embryophyta</taxon>
        <taxon>Tracheophyta</taxon>
        <taxon>Spermatophyta</taxon>
        <taxon>Magnoliopsida</taxon>
        <taxon>eudicotyledons</taxon>
        <taxon>Gunneridae</taxon>
        <taxon>Pentapetalae</taxon>
        <taxon>rosids</taxon>
        <taxon>malvids</taxon>
        <taxon>Malvales</taxon>
        <taxon>Malvaceae</taxon>
        <taxon>Byttnerioideae</taxon>
        <taxon>Theobroma</taxon>
    </lineage>
</organism>
<dbReference type="Proteomes" id="UP000026915">
    <property type="component" value="Chromosome 5"/>
</dbReference>
<dbReference type="InParanoid" id="A0A061F5P9"/>
<dbReference type="OMA" id="ENPEEAC"/>
<reference evidence="2 3" key="1">
    <citation type="journal article" date="2013" name="Genome Biol.">
        <title>The genome sequence of the most widely cultivated cacao type and its use to identify candidate genes regulating pod color.</title>
        <authorList>
            <person name="Motamayor J.C."/>
            <person name="Mockaitis K."/>
            <person name="Schmutz J."/>
            <person name="Haiminen N."/>
            <person name="Iii D.L."/>
            <person name="Cornejo O."/>
            <person name="Findley S.D."/>
            <person name="Zheng P."/>
            <person name="Utro F."/>
            <person name="Royaert S."/>
            <person name="Saski C."/>
            <person name="Jenkins J."/>
            <person name="Podicheti R."/>
            <person name="Zhao M."/>
            <person name="Scheffler B.E."/>
            <person name="Stack J.C."/>
            <person name="Feltus F.A."/>
            <person name="Mustiga G.M."/>
            <person name="Amores F."/>
            <person name="Phillips W."/>
            <person name="Marelli J.P."/>
            <person name="May G.D."/>
            <person name="Shapiro H."/>
            <person name="Ma J."/>
            <person name="Bustamante C.D."/>
            <person name="Schnell R.J."/>
            <person name="Main D."/>
            <person name="Gilbert D."/>
            <person name="Parida L."/>
            <person name="Kuhn D.N."/>
        </authorList>
    </citation>
    <scope>NUCLEOTIDE SEQUENCE [LARGE SCALE GENOMIC DNA]</scope>
    <source>
        <strain evidence="3">cv. Matina 1-6</strain>
    </source>
</reference>
<dbReference type="Gramene" id="EOY09854">
    <property type="protein sequence ID" value="EOY09854"/>
    <property type="gene ID" value="TCM_025225"/>
</dbReference>
<protein>
    <submittedName>
        <fullName evidence="2">Root hair initiation protein root hairless 1, putative isoform 1</fullName>
    </submittedName>
</protein>
<dbReference type="GO" id="GO:0003677">
    <property type="term" value="F:DNA binding"/>
    <property type="evidence" value="ECO:0007669"/>
    <property type="project" value="InterPro"/>
</dbReference>